<dbReference type="PANTHER" id="PTHR47505:SF1">
    <property type="entry name" value="DNA UTILIZATION PROTEIN YHGH"/>
    <property type="match status" value="1"/>
</dbReference>
<dbReference type="PANTHER" id="PTHR47505">
    <property type="entry name" value="DNA UTILIZATION PROTEIN YHGH"/>
    <property type="match status" value="1"/>
</dbReference>
<gene>
    <name evidence="4" type="ORF">H9727_01635</name>
</gene>
<evidence type="ECO:0000259" key="3">
    <source>
        <dbReference type="Pfam" id="PF18912"/>
    </source>
</evidence>
<comment type="similarity">
    <text evidence="1">Belongs to the ComF/GntX family.</text>
</comment>
<proteinExistence type="inferred from homology"/>
<reference evidence="4" key="2">
    <citation type="submission" date="2021-04" db="EMBL/GenBank/DDBJ databases">
        <authorList>
            <person name="Gilroy R."/>
        </authorList>
    </citation>
    <scope>NUCLEOTIDE SEQUENCE</scope>
    <source>
        <strain evidence="4">CHK187-5294</strain>
    </source>
</reference>
<evidence type="ECO:0000259" key="2">
    <source>
        <dbReference type="Pfam" id="PF00156"/>
    </source>
</evidence>
<reference evidence="4" key="1">
    <citation type="journal article" date="2021" name="PeerJ">
        <title>Extensive microbial diversity within the chicken gut microbiome revealed by metagenomics and culture.</title>
        <authorList>
            <person name="Gilroy R."/>
            <person name="Ravi A."/>
            <person name="Getino M."/>
            <person name="Pursley I."/>
            <person name="Horton D.L."/>
            <person name="Alikhan N.F."/>
            <person name="Baker D."/>
            <person name="Gharbi K."/>
            <person name="Hall N."/>
            <person name="Watson M."/>
            <person name="Adriaenssens E.M."/>
            <person name="Foster-Nyarko E."/>
            <person name="Jarju S."/>
            <person name="Secka A."/>
            <person name="Antonio M."/>
            <person name="Oren A."/>
            <person name="Chaudhuri R.R."/>
            <person name="La Ragione R."/>
            <person name="Hildebrand F."/>
            <person name="Pallen M.J."/>
        </authorList>
    </citation>
    <scope>NUCLEOTIDE SEQUENCE</scope>
    <source>
        <strain evidence="4">CHK187-5294</strain>
    </source>
</reference>
<dbReference type="InterPro" id="IPR000836">
    <property type="entry name" value="PRTase_dom"/>
</dbReference>
<dbReference type="Pfam" id="PF18912">
    <property type="entry name" value="DZR_2"/>
    <property type="match status" value="1"/>
</dbReference>
<dbReference type="CDD" id="cd06223">
    <property type="entry name" value="PRTases_typeI"/>
    <property type="match status" value="1"/>
</dbReference>
<sequence>MANKFTAALKSFLCAALYGDKLTCAACGADVFADKYFCERCERELPLNDGFICSKCGRRIGADYPVCLECKADMPSYTVARSAFSYEGEIVRLMKNFKTGKKYLADVFAEYMAKTAAAHFSDADFAVFVPMTARAERRRGYNQSALLAQRVSALTGIPLEEVAVKTRETGEQKELSRRERAENLKGSFRVRERKKCRGRKILIIDDVMTTGATANALAEALFGAGAAQVCLLTAASVPAKGENKVK</sequence>
<dbReference type="EMBL" id="DXCL01000009">
    <property type="protein sequence ID" value="HIZ02969.1"/>
    <property type="molecule type" value="Genomic_DNA"/>
</dbReference>
<accession>A0A9D2A848</accession>
<dbReference type="AlphaFoldDB" id="A0A9D2A848"/>
<protein>
    <submittedName>
        <fullName evidence="4">ComF family protein</fullName>
    </submittedName>
</protein>
<feature type="domain" description="Phosphoribosyltransferase" evidence="2">
    <location>
        <begin position="144"/>
        <end position="244"/>
    </location>
</feature>
<feature type="domain" description="Double zinc ribbon" evidence="3">
    <location>
        <begin position="23"/>
        <end position="70"/>
    </location>
</feature>
<evidence type="ECO:0000256" key="1">
    <source>
        <dbReference type="ARBA" id="ARBA00008007"/>
    </source>
</evidence>
<dbReference type="InterPro" id="IPR051910">
    <property type="entry name" value="ComF/GntX_DNA_util-trans"/>
</dbReference>
<organism evidence="4 5">
    <name type="scientific">Candidatus Borkfalkia avistercoris</name>
    <dbReference type="NCBI Taxonomy" id="2838504"/>
    <lineage>
        <taxon>Bacteria</taxon>
        <taxon>Bacillati</taxon>
        <taxon>Bacillota</taxon>
        <taxon>Clostridia</taxon>
        <taxon>Christensenellales</taxon>
        <taxon>Christensenellaceae</taxon>
        <taxon>Candidatus Borkfalkia</taxon>
    </lineage>
</organism>
<evidence type="ECO:0000313" key="5">
    <source>
        <dbReference type="Proteomes" id="UP000824132"/>
    </source>
</evidence>
<dbReference type="Gene3D" id="3.40.50.2020">
    <property type="match status" value="1"/>
</dbReference>
<dbReference type="SUPFAM" id="SSF53271">
    <property type="entry name" value="PRTase-like"/>
    <property type="match status" value="1"/>
</dbReference>
<dbReference type="Proteomes" id="UP000824132">
    <property type="component" value="Unassembled WGS sequence"/>
</dbReference>
<dbReference type="InterPro" id="IPR044005">
    <property type="entry name" value="DZR_2"/>
</dbReference>
<name>A0A9D2A848_9FIRM</name>
<dbReference type="InterPro" id="IPR029057">
    <property type="entry name" value="PRTase-like"/>
</dbReference>
<evidence type="ECO:0000313" key="4">
    <source>
        <dbReference type="EMBL" id="HIZ02969.1"/>
    </source>
</evidence>
<dbReference type="Pfam" id="PF00156">
    <property type="entry name" value="Pribosyltran"/>
    <property type="match status" value="1"/>
</dbReference>
<comment type="caution">
    <text evidence="4">The sequence shown here is derived from an EMBL/GenBank/DDBJ whole genome shotgun (WGS) entry which is preliminary data.</text>
</comment>